<feature type="domain" description="DUF3298" evidence="3">
    <location>
        <begin position="182"/>
        <end position="255"/>
    </location>
</feature>
<dbReference type="EMBL" id="JACHWZ010000018">
    <property type="protein sequence ID" value="MBB3062659.1"/>
    <property type="molecule type" value="Genomic_DNA"/>
</dbReference>
<dbReference type="InterPro" id="IPR037126">
    <property type="entry name" value="PdaC/RsiV-like_sf"/>
</dbReference>
<comment type="caution">
    <text evidence="5">The sequence shown here is derived from an EMBL/GenBank/DDBJ whole genome shotgun (WGS) entry which is preliminary data.</text>
</comment>
<keyword evidence="6" id="KW-1185">Reference proteome</keyword>
<organism evidence="5 6">
    <name type="scientific">Microbulbifer rhizosphaerae</name>
    <dbReference type="NCBI Taxonomy" id="1562603"/>
    <lineage>
        <taxon>Bacteria</taxon>
        <taxon>Pseudomonadati</taxon>
        <taxon>Pseudomonadota</taxon>
        <taxon>Gammaproteobacteria</taxon>
        <taxon>Cellvibrionales</taxon>
        <taxon>Microbulbiferaceae</taxon>
        <taxon>Microbulbifer</taxon>
    </lineage>
</organism>
<reference evidence="5 6" key="1">
    <citation type="submission" date="2020-08" db="EMBL/GenBank/DDBJ databases">
        <title>Genomic Encyclopedia of Type Strains, Phase III (KMG-III): the genomes of soil and plant-associated and newly described type strains.</title>
        <authorList>
            <person name="Whitman W."/>
        </authorList>
    </citation>
    <scope>NUCLEOTIDE SEQUENCE [LARGE SCALE GENOMIC DNA]</scope>
    <source>
        <strain evidence="5 6">CECT 8799</strain>
    </source>
</reference>
<keyword evidence="2" id="KW-0732">Signal</keyword>
<dbReference type="Pfam" id="PF13739">
    <property type="entry name" value="PdaC"/>
    <property type="match status" value="1"/>
</dbReference>
<dbReference type="Proteomes" id="UP000535937">
    <property type="component" value="Unassembled WGS sequence"/>
</dbReference>
<evidence type="ECO:0000256" key="1">
    <source>
        <dbReference type="SAM" id="MobiDB-lite"/>
    </source>
</evidence>
<dbReference type="InterPro" id="IPR025303">
    <property type="entry name" value="PdaC"/>
</dbReference>
<feature type="signal peptide" evidence="2">
    <location>
        <begin position="1"/>
        <end position="23"/>
    </location>
</feature>
<protein>
    <recommendedName>
        <fullName evidence="7">DUF3298 domain-containing protein</fullName>
    </recommendedName>
</protein>
<evidence type="ECO:0000313" key="6">
    <source>
        <dbReference type="Proteomes" id="UP000535937"/>
    </source>
</evidence>
<evidence type="ECO:0000259" key="3">
    <source>
        <dbReference type="Pfam" id="PF11738"/>
    </source>
</evidence>
<dbReference type="Gene3D" id="3.90.640.20">
    <property type="entry name" value="Heat-shock cognate protein, ATPase"/>
    <property type="match status" value="1"/>
</dbReference>
<name>A0A7W4WE95_9GAMM</name>
<sequence length="270" mass="30680">MPTRPSIKSIATTAILAILLSLAGCDRGRESQSDSPENRPPIGKLKSKRETFERQASGCTEKEECASVSITREVFEQRPALNRVVLQQMIHQLQGNGEDQTSANSLEELADNFLAEAAKGHGESSARWQLTGEAKRFARRDDLLTVEINSYIYTGGAHGMPAIRWLNWDLAADEEVPLDQVIREGQENDFWGEARGAHRRWLDEQPGTNREFRETWPFRRSNNFRFDDQGLVLLYNVYALGPYVLGPVELTIPWKDLRGIVHEQYLPEEQ</sequence>
<evidence type="ECO:0000313" key="5">
    <source>
        <dbReference type="EMBL" id="MBB3062659.1"/>
    </source>
</evidence>
<feature type="chain" id="PRO_5031181593" description="DUF3298 domain-containing protein" evidence="2">
    <location>
        <begin position="24"/>
        <end position="270"/>
    </location>
</feature>
<dbReference type="InterPro" id="IPR021729">
    <property type="entry name" value="DUF3298"/>
</dbReference>
<dbReference type="PROSITE" id="PS51257">
    <property type="entry name" value="PROKAR_LIPOPROTEIN"/>
    <property type="match status" value="1"/>
</dbReference>
<dbReference type="Gene3D" id="3.30.565.40">
    <property type="entry name" value="Fervidobacterium nodosum Rt17-B1 like"/>
    <property type="match status" value="1"/>
</dbReference>
<dbReference type="Pfam" id="PF11738">
    <property type="entry name" value="DUF3298"/>
    <property type="match status" value="1"/>
</dbReference>
<dbReference type="RefSeq" id="WP_183462132.1">
    <property type="nucleotide sequence ID" value="NZ_JACHWZ010000018.1"/>
</dbReference>
<evidence type="ECO:0000259" key="4">
    <source>
        <dbReference type="Pfam" id="PF13739"/>
    </source>
</evidence>
<gene>
    <name evidence="5" type="ORF">FHS09_003508</name>
</gene>
<accession>A0A7W4WE95</accession>
<evidence type="ECO:0008006" key="7">
    <source>
        <dbReference type="Google" id="ProtNLM"/>
    </source>
</evidence>
<evidence type="ECO:0000256" key="2">
    <source>
        <dbReference type="SAM" id="SignalP"/>
    </source>
</evidence>
<feature type="domain" description="Deacetylase PdaC" evidence="4">
    <location>
        <begin position="61"/>
        <end position="160"/>
    </location>
</feature>
<dbReference type="AlphaFoldDB" id="A0A7W4WE95"/>
<feature type="region of interest" description="Disordered" evidence="1">
    <location>
        <begin position="27"/>
        <end position="58"/>
    </location>
</feature>
<proteinExistence type="predicted"/>